<dbReference type="SMART" id="SM00382">
    <property type="entry name" value="AAA"/>
    <property type="match status" value="1"/>
</dbReference>
<dbReference type="InterPro" id="IPR027417">
    <property type="entry name" value="P-loop_NTPase"/>
</dbReference>
<gene>
    <name evidence="3" type="ORF">ACJMK2_044088</name>
</gene>
<feature type="region of interest" description="Disordered" evidence="1">
    <location>
        <begin position="955"/>
        <end position="1033"/>
    </location>
</feature>
<organism evidence="3 4">
    <name type="scientific">Sinanodonta woodiana</name>
    <name type="common">Chinese pond mussel</name>
    <name type="synonym">Anodonta woodiana</name>
    <dbReference type="NCBI Taxonomy" id="1069815"/>
    <lineage>
        <taxon>Eukaryota</taxon>
        <taxon>Metazoa</taxon>
        <taxon>Spiralia</taxon>
        <taxon>Lophotrochozoa</taxon>
        <taxon>Mollusca</taxon>
        <taxon>Bivalvia</taxon>
        <taxon>Autobranchia</taxon>
        <taxon>Heteroconchia</taxon>
        <taxon>Palaeoheterodonta</taxon>
        <taxon>Unionida</taxon>
        <taxon>Unionoidea</taxon>
        <taxon>Unionidae</taxon>
        <taxon>Unioninae</taxon>
        <taxon>Sinanodonta</taxon>
    </lineage>
</organism>
<proteinExistence type="predicted"/>
<dbReference type="InterPro" id="IPR019734">
    <property type="entry name" value="TPR_rpt"/>
</dbReference>
<evidence type="ECO:0000313" key="3">
    <source>
        <dbReference type="EMBL" id="KAL3866827.1"/>
    </source>
</evidence>
<accession>A0ABD3W245</accession>
<dbReference type="SUPFAM" id="SSF52540">
    <property type="entry name" value="P-loop containing nucleoside triphosphate hydrolases"/>
    <property type="match status" value="1"/>
</dbReference>
<keyword evidence="4" id="KW-1185">Reference proteome</keyword>
<feature type="compositionally biased region" description="Polar residues" evidence="1">
    <location>
        <begin position="992"/>
        <end position="1001"/>
    </location>
</feature>
<dbReference type="SUPFAM" id="SSF48452">
    <property type="entry name" value="TPR-like"/>
    <property type="match status" value="1"/>
</dbReference>
<protein>
    <recommendedName>
        <fullName evidence="2">AAA+ ATPase domain-containing protein</fullName>
    </recommendedName>
</protein>
<dbReference type="Gene3D" id="1.25.40.10">
    <property type="entry name" value="Tetratricopeptide repeat domain"/>
    <property type="match status" value="1"/>
</dbReference>
<dbReference type="PANTHER" id="PTHR47691:SF3">
    <property type="entry name" value="HTH-TYPE TRANSCRIPTIONAL REGULATOR RV0890C-RELATED"/>
    <property type="match status" value="1"/>
</dbReference>
<dbReference type="AlphaFoldDB" id="A0ABD3W245"/>
<dbReference type="Gene3D" id="3.40.50.300">
    <property type="entry name" value="P-loop containing nucleotide triphosphate hydrolases"/>
    <property type="match status" value="1"/>
</dbReference>
<dbReference type="InterPro" id="IPR011990">
    <property type="entry name" value="TPR-like_helical_dom_sf"/>
</dbReference>
<evidence type="ECO:0000259" key="2">
    <source>
        <dbReference type="SMART" id="SM00382"/>
    </source>
</evidence>
<dbReference type="InterPro" id="IPR003959">
    <property type="entry name" value="ATPase_AAA_core"/>
</dbReference>
<dbReference type="PANTHER" id="PTHR47691">
    <property type="entry name" value="REGULATOR-RELATED"/>
    <property type="match status" value="1"/>
</dbReference>
<evidence type="ECO:0000256" key="1">
    <source>
        <dbReference type="SAM" id="MobiDB-lite"/>
    </source>
</evidence>
<dbReference type="Proteomes" id="UP001634394">
    <property type="component" value="Unassembled WGS sequence"/>
</dbReference>
<feature type="domain" description="AAA+ ATPase" evidence="2">
    <location>
        <begin position="148"/>
        <end position="323"/>
    </location>
</feature>
<name>A0ABD3W245_SINWO</name>
<dbReference type="InterPro" id="IPR003593">
    <property type="entry name" value="AAA+_ATPase"/>
</dbReference>
<feature type="compositionally biased region" description="Low complexity" evidence="1">
    <location>
        <begin position="1005"/>
        <end position="1020"/>
    </location>
</feature>
<reference evidence="3 4" key="1">
    <citation type="submission" date="2024-11" db="EMBL/GenBank/DDBJ databases">
        <title>Chromosome-level genome assembly of the freshwater bivalve Anodonta woodiana.</title>
        <authorList>
            <person name="Chen X."/>
        </authorList>
    </citation>
    <scope>NUCLEOTIDE SEQUENCE [LARGE SCALE GENOMIC DNA]</scope>
    <source>
        <strain evidence="3">MN2024</strain>
        <tissue evidence="3">Gills</tissue>
    </source>
</reference>
<sequence>MEYMAQKENVGFDSETKIDHWHHALLKIMEQLGDDDIKDIIDLLHNEVDVEVETFLELSEFRISDFQRLLLALEEAHDRSTIAIWLEKALDRLNLHEVTTGRKLSNTLLEYRTQLSNHLQSMNVLRNETFLGRTEDLKSVKEGLKSVEIKGVYICGMGGMGKTSLARQVCSHLASEWKIVYINLRDKSDMNSVLCEIVSKNGEVVGQSPEKQIMELLESIKEDTIWFLDDADTILQDKDSKKDMYNFLERVTSKMEEKKTEPSKVKLLLTAREKLRKKPKKKDKKERDLNLTEVELGPMSEADAMDLLIKNIKQMRIEEKDCRDIVNGCGCSPLAITVIASKIERENINPRQIALQLRLDEKDVTETLRVKKCLEQAISTLQSDFQEMLVCMSVFQTSPIVFDDACSILNRIKEKPNDLIKRRTLYQLKELNRYHLIEIYADGKIDYVSLHPLVYKYLIEWNPPEFKMALDEAYKSFAVKMENIINKIGKYLSTDCFKGLRKIEEYKTHITKYYYHMYKDPRILPSYKVARVELKDVLFQKLRIRELTDILFSNDRKRASFQSEAKRAQSDNNVVMFLFWMIQVADVYVAQDRPEFALDCLKQLEDKYPYFRNFGNQVMYTKLVHVLFHMVKGQSLARQEIPHLEDSYEHFKLAKLFCDGLRPRKDYRHLFSKITKEIGDIYYKKKDLDGAEEYYVEAERMLLQPTYLDNPQLPSQDHNGNLIDHHLDKPIFLNCRALINFQRGLRASTEEERKRLFDIAITTFSEGMSLDIELKLDQRDGFAQKLKNRADVYIQMGSLTEALRDAEESMDMRREILRPPHSFMTQSVFQVAKLYDLIGDTKVREVGHECAMRYWLTSKCYFDELVKHHFKMGSISTRNTMYPDIKEEHLQLLRKRNDMKELKTIENFYKDFENGKYNKEADRGRRILVHQTIPPLEFLEECFKRGLAFVQAPVPMERMEGQDPSDLGLGPEPRHRSEGSSEEEGFYPSMDVTDSTLQSCLAQFPSPSAQQSSQPPQGSSENIVKQPRKKKKK</sequence>
<dbReference type="Pfam" id="PF00004">
    <property type="entry name" value="AAA"/>
    <property type="match status" value="1"/>
</dbReference>
<evidence type="ECO:0000313" key="4">
    <source>
        <dbReference type="Proteomes" id="UP001634394"/>
    </source>
</evidence>
<dbReference type="SMART" id="SM00028">
    <property type="entry name" value="TPR"/>
    <property type="match status" value="2"/>
</dbReference>
<dbReference type="EMBL" id="JBJQND010000009">
    <property type="protein sequence ID" value="KAL3866827.1"/>
    <property type="molecule type" value="Genomic_DNA"/>
</dbReference>
<comment type="caution">
    <text evidence="3">The sequence shown here is derived from an EMBL/GenBank/DDBJ whole genome shotgun (WGS) entry which is preliminary data.</text>
</comment>